<keyword evidence="3" id="KW-1185">Reference proteome</keyword>
<evidence type="ECO:0000313" key="2">
    <source>
        <dbReference type="EMBL" id="CAL8141179.1"/>
    </source>
</evidence>
<keyword evidence="1" id="KW-1133">Transmembrane helix</keyword>
<dbReference type="Proteomes" id="UP001642540">
    <property type="component" value="Unassembled WGS sequence"/>
</dbReference>
<organism evidence="2 3">
    <name type="scientific">Orchesella dallaii</name>
    <dbReference type="NCBI Taxonomy" id="48710"/>
    <lineage>
        <taxon>Eukaryota</taxon>
        <taxon>Metazoa</taxon>
        <taxon>Ecdysozoa</taxon>
        <taxon>Arthropoda</taxon>
        <taxon>Hexapoda</taxon>
        <taxon>Collembola</taxon>
        <taxon>Entomobryomorpha</taxon>
        <taxon>Entomobryoidea</taxon>
        <taxon>Orchesellidae</taxon>
        <taxon>Orchesellinae</taxon>
        <taxon>Orchesella</taxon>
    </lineage>
</organism>
<dbReference type="Gene3D" id="1.10.287.70">
    <property type="match status" value="2"/>
</dbReference>
<dbReference type="InterPro" id="IPR015683">
    <property type="entry name" value="Ionotropic_Glu_rcpt"/>
</dbReference>
<dbReference type="PANTHER" id="PTHR18966">
    <property type="entry name" value="IONOTROPIC GLUTAMATE RECEPTOR"/>
    <property type="match status" value="1"/>
</dbReference>
<accession>A0ABP1S1Q6</accession>
<sequence length="1391" mass="161045">MKAFKAAQVFSGERARNVLAKFLMIFSACTIHYCRDNLAVRSEPFDKLFELSIEYQNILLLTVDSKTNFLVKNATHNNWYKDNFYKSGIFKGKKYNRGYWELFKGSKFVESCQVQVADIKTNLRQLVNYFEHFLLKVSKKTMKIPNYLVVTLTNAIILNKRLKIFSTYRNMSVEENSIVDFRIIRKFSPLPTFFLLKEEIYFASAILRTRYNLQYNTKPRSYTGYMFPLEIISFRISSLLQVQQIRKKLYRYDESNGIHKIPNNFGSCHSVMSPSYKVITKFKSISANHVDNCLRTEFFYANLSIISFRHQHLDAGENHKEAYFSYNEYPYNFRYATSFHGFRYFVFVDVERIGRESLVDVKALLRPFSTVVWLLSIASAVFISATIKTTSEHAHGLQNPVFYTVSLFLEQGNVHLQKQSYIIPITISVWLFASFILRLSYTSSMYSHLTVEAEPHIPRNFEDCVNDTRFHKFGSEFDVAEVFTRMSYEYDEVNETYVISNSTLPLLKLFSQAINMVKLLEENEWWEDFYNGPINQIKLLQNHNNTLYVEHLCLVGQNPKYNYYGLDNCRSEFLQANRFVYIYNYPFHVPYKEDGLDVFAAILFGGKRVYGNNHPSMFNNLRGWIGITDFSTELADDIIGKLDESGILMKWRTLENVLFLLKSWKKIQWNMFGVETSMNLVQIAYDLIKNVSLDEYFRRTKVKVLLTGVTNSELTIVWMLFSLACETPAKSSNTSMWLSDLQKEANLTISPFNNWRTPPTDQSDYMDLLQSSKHLKSCLFHVPIFTNPLKEVFQYFYQLGHQSKSRCCPPDYVLVIETPEIKAQSKSLISWLAGVFTPTLIMLLNPSDKGITVANGVQMSFGPANVVGVYIHNIHRRTTIENTENLSLERLHQVWKETVLNHGSVSSRSMFTESDCNKILKPFPLRKKLTTFPLLWLNFCYEAAFLRYNNLSMFGASHKLVNVRFDATQATSRNPNADFGAEKNYIIQNSCEFDGYRYVIMLNAKKGNPFDGNALLRPFSLRLWILVAVSVYFVGFHLYFSKTRHAIFFTISILLEQGDDGSSRKTMNNFHVIILWFFTTYLVRNSYTSSVYSFLTAETNPALPSSFQEVLSLKHFHVIGEYWGMRSFVHRAIQYIDKNPNRMLKNNMNQLLWGRIAFLSLFNVDLDGNILWNDSLTQSYANSFVNLKKINVTGLYFDPTFGHSFFNVRSNTTKLMDLDKFAYLYGYPPNIGTTTYGFSDVYAAVSFGNRKLFWSNDSPLFTAILGFKGGYELTSKIANIIFGRLKQSGIVSHLKEMFAFVSTAKSFKLINDNVVHSNKSWDLVNLASIMVSDMTKFKKGLDIDEKVSPLGEGVKAETLSTIWILHVGLCSLCVMVFFMEMLNLYDKFQFC</sequence>
<protein>
    <submittedName>
        <fullName evidence="2">Uncharacterized protein</fullName>
    </submittedName>
</protein>
<evidence type="ECO:0000313" key="3">
    <source>
        <dbReference type="Proteomes" id="UP001642540"/>
    </source>
</evidence>
<evidence type="ECO:0000256" key="1">
    <source>
        <dbReference type="SAM" id="Phobius"/>
    </source>
</evidence>
<name>A0ABP1S1Q6_9HEXA</name>
<dbReference type="EMBL" id="CAXLJM020000146">
    <property type="protein sequence ID" value="CAL8141179.1"/>
    <property type="molecule type" value="Genomic_DNA"/>
</dbReference>
<keyword evidence="1" id="KW-0472">Membrane</keyword>
<keyword evidence="1" id="KW-0812">Transmembrane</keyword>
<gene>
    <name evidence="2" type="ORF">ODALV1_LOCUS28608</name>
</gene>
<reference evidence="2 3" key="1">
    <citation type="submission" date="2024-08" db="EMBL/GenBank/DDBJ databases">
        <authorList>
            <person name="Cucini C."/>
            <person name="Frati F."/>
        </authorList>
    </citation>
    <scope>NUCLEOTIDE SEQUENCE [LARGE SCALE GENOMIC DNA]</scope>
</reference>
<comment type="caution">
    <text evidence="2">The sequence shown here is derived from an EMBL/GenBank/DDBJ whole genome shotgun (WGS) entry which is preliminary data.</text>
</comment>
<feature type="transmembrane region" description="Helical" evidence="1">
    <location>
        <begin position="1023"/>
        <end position="1040"/>
    </location>
</feature>
<proteinExistence type="predicted"/>
<feature type="transmembrane region" description="Helical" evidence="1">
    <location>
        <begin position="1363"/>
        <end position="1385"/>
    </location>
</feature>